<reference evidence="1 2" key="1">
    <citation type="journal article" date="2021" name="Int. J. Syst. Evol. Microbiol.">
        <title>Amazonocrinis nigriterrae gen. nov., sp. nov., Atlanticothrix silvestris gen. nov., sp. nov. and Dendronalium phyllosphericum gen. nov., sp. nov., nostocacean cyanobacteria from Brazilian environments.</title>
        <authorList>
            <person name="Alvarenga D.O."/>
            <person name="Andreote A.P.D."/>
            <person name="Branco L.H.Z."/>
            <person name="Delbaje E."/>
            <person name="Cruz R.B."/>
            <person name="Varani A.M."/>
            <person name="Fiore M.F."/>
        </authorList>
    </citation>
    <scope>NUCLEOTIDE SEQUENCE [LARGE SCALE GENOMIC DNA]</scope>
    <source>
        <strain evidence="1 2">CENA67</strain>
    </source>
</reference>
<name>A0A8J7HVJ5_9NOST</name>
<evidence type="ECO:0000313" key="2">
    <source>
        <dbReference type="Proteomes" id="UP000632766"/>
    </source>
</evidence>
<organism evidence="1 2">
    <name type="scientific">Amazonocrinis nigriterrae CENA67</name>
    <dbReference type="NCBI Taxonomy" id="2794033"/>
    <lineage>
        <taxon>Bacteria</taxon>
        <taxon>Bacillati</taxon>
        <taxon>Cyanobacteriota</taxon>
        <taxon>Cyanophyceae</taxon>
        <taxon>Nostocales</taxon>
        <taxon>Nostocaceae</taxon>
        <taxon>Amazonocrinis</taxon>
        <taxon>Amazonocrinis nigriterrae</taxon>
    </lineage>
</organism>
<keyword evidence="2" id="KW-1185">Reference proteome</keyword>
<sequence>MEAKFFQQGNYIYECKTSPTNMEGYFDISYLQQSVNKLRKRWERGNIPSGYRYVFPVNEINDKAISIINNLQDDYPSIDIKYYDCNQVNKLIISLEKLGDLKSLVDYLKQVRGK</sequence>
<accession>A0A8J7HVJ5</accession>
<dbReference type="RefSeq" id="WP_198128520.1">
    <property type="nucleotide sequence ID" value="NZ_JAECZC010000102.1"/>
</dbReference>
<protein>
    <submittedName>
        <fullName evidence="1">Uncharacterized protein</fullName>
    </submittedName>
</protein>
<dbReference type="EMBL" id="JAECZC010000102">
    <property type="protein sequence ID" value="MBH8566788.1"/>
    <property type="molecule type" value="Genomic_DNA"/>
</dbReference>
<dbReference type="Proteomes" id="UP000632766">
    <property type="component" value="Unassembled WGS sequence"/>
</dbReference>
<evidence type="ECO:0000313" key="1">
    <source>
        <dbReference type="EMBL" id="MBH8566788.1"/>
    </source>
</evidence>
<dbReference type="AlphaFoldDB" id="A0A8J7HVJ5"/>
<proteinExistence type="predicted"/>
<comment type="caution">
    <text evidence="1">The sequence shown here is derived from an EMBL/GenBank/DDBJ whole genome shotgun (WGS) entry which is preliminary data.</text>
</comment>
<gene>
    <name evidence="1" type="ORF">I8748_32355</name>
</gene>